<keyword evidence="2" id="KW-0732">Signal</keyword>
<evidence type="ECO:0008006" key="5">
    <source>
        <dbReference type="Google" id="ProtNLM"/>
    </source>
</evidence>
<sequence length="219" mass="22710">MGSLARRGAVFAGLAAATALAAYALHDTNLDAWTWFNYDPQGFEQELWAWQTAAAFTATSGTLAAQLSALLFGRFLRRDGASPATALAAGLGLALTQLAVAVPMAMDRLNGKGMAIEMARHGHPFDPALWRQPVVVTAAVAAALSCLAWSLIGYGIGRRTGRVVHAVLAALAVSLYVLVLSAFFGTGPWWAPAVLAFALGLVASLLSRGASTRAAAATT</sequence>
<dbReference type="Proteomes" id="UP000660339">
    <property type="component" value="Unassembled WGS sequence"/>
</dbReference>
<name>A0A8J3LH18_9ACTN</name>
<feature type="transmembrane region" description="Helical" evidence="1">
    <location>
        <begin position="48"/>
        <end position="72"/>
    </location>
</feature>
<evidence type="ECO:0000256" key="1">
    <source>
        <dbReference type="SAM" id="Phobius"/>
    </source>
</evidence>
<dbReference type="RefSeq" id="WP_166387209.1">
    <property type="nucleotide sequence ID" value="NZ_BAAATT010000018.1"/>
</dbReference>
<keyword evidence="1" id="KW-1133">Transmembrane helix</keyword>
<evidence type="ECO:0000313" key="4">
    <source>
        <dbReference type="Proteomes" id="UP000660339"/>
    </source>
</evidence>
<evidence type="ECO:0000256" key="2">
    <source>
        <dbReference type="SAM" id="SignalP"/>
    </source>
</evidence>
<feature type="transmembrane region" description="Helical" evidence="1">
    <location>
        <begin position="84"/>
        <end position="106"/>
    </location>
</feature>
<reference evidence="3" key="1">
    <citation type="submission" date="2021-01" db="EMBL/GenBank/DDBJ databases">
        <title>Whole genome shotgun sequence of Catellatospora methionotrophica NBRC 14553.</title>
        <authorList>
            <person name="Komaki H."/>
            <person name="Tamura T."/>
        </authorList>
    </citation>
    <scope>NUCLEOTIDE SEQUENCE</scope>
    <source>
        <strain evidence="3">NBRC 14553</strain>
    </source>
</reference>
<dbReference type="EMBL" id="BONJ01000043">
    <property type="protein sequence ID" value="GIG18734.1"/>
    <property type="molecule type" value="Genomic_DNA"/>
</dbReference>
<proteinExistence type="predicted"/>
<gene>
    <name evidence="3" type="ORF">Cme02nite_70660</name>
</gene>
<keyword evidence="1" id="KW-0472">Membrane</keyword>
<feature type="chain" id="PRO_5039511635" description="DUF998 domain-containing protein" evidence="2">
    <location>
        <begin position="22"/>
        <end position="219"/>
    </location>
</feature>
<dbReference type="AlphaFoldDB" id="A0A8J3LH18"/>
<evidence type="ECO:0000313" key="3">
    <source>
        <dbReference type="EMBL" id="GIG18734.1"/>
    </source>
</evidence>
<accession>A0A8J3LH18</accession>
<comment type="caution">
    <text evidence="3">The sequence shown here is derived from an EMBL/GenBank/DDBJ whole genome shotgun (WGS) entry which is preliminary data.</text>
</comment>
<feature type="transmembrane region" description="Helical" evidence="1">
    <location>
        <begin position="134"/>
        <end position="156"/>
    </location>
</feature>
<organism evidence="3 4">
    <name type="scientific">Catellatospora methionotrophica</name>
    <dbReference type="NCBI Taxonomy" id="121620"/>
    <lineage>
        <taxon>Bacteria</taxon>
        <taxon>Bacillati</taxon>
        <taxon>Actinomycetota</taxon>
        <taxon>Actinomycetes</taxon>
        <taxon>Micromonosporales</taxon>
        <taxon>Micromonosporaceae</taxon>
        <taxon>Catellatospora</taxon>
    </lineage>
</organism>
<feature type="signal peptide" evidence="2">
    <location>
        <begin position="1"/>
        <end position="21"/>
    </location>
</feature>
<keyword evidence="4" id="KW-1185">Reference proteome</keyword>
<keyword evidence="1" id="KW-0812">Transmembrane</keyword>
<protein>
    <recommendedName>
        <fullName evidence="5">DUF998 domain-containing protein</fullName>
    </recommendedName>
</protein>
<feature type="transmembrane region" description="Helical" evidence="1">
    <location>
        <begin position="163"/>
        <end position="183"/>
    </location>
</feature>
<feature type="transmembrane region" description="Helical" evidence="1">
    <location>
        <begin position="189"/>
        <end position="206"/>
    </location>
</feature>